<protein>
    <submittedName>
        <fullName evidence="2">Uncharacterized protein</fullName>
    </submittedName>
</protein>
<evidence type="ECO:0000313" key="3">
    <source>
        <dbReference type="Proteomes" id="UP000800200"/>
    </source>
</evidence>
<dbReference type="AlphaFoldDB" id="A0A6A6DT55"/>
<keyword evidence="1" id="KW-0812">Transmembrane</keyword>
<evidence type="ECO:0000256" key="1">
    <source>
        <dbReference type="SAM" id="Phobius"/>
    </source>
</evidence>
<reference evidence="2" key="1">
    <citation type="journal article" date="2020" name="Stud. Mycol.">
        <title>101 Dothideomycetes genomes: a test case for predicting lifestyles and emergence of pathogens.</title>
        <authorList>
            <person name="Haridas S."/>
            <person name="Albert R."/>
            <person name="Binder M."/>
            <person name="Bloem J."/>
            <person name="Labutti K."/>
            <person name="Salamov A."/>
            <person name="Andreopoulos B."/>
            <person name="Baker S."/>
            <person name="Barry K."/>
            <person name="Bills G."/>
            <person name="Bluhm B."/>
            <person name="Cannon C."/>
            <person name="Castanera R."/>
            <person name="Culley D."/>
            <person name="Daum C."/>
            <person name="Ezra D."/>
            <person name="Gonzalez J."/>
            <person name="Henrissat B."/>
            <person name="Kuo A."/>
            <person name="Liang C."/>
            <person name="Lipzen A."/>
            <person name="Lutzoni F."/>
            <person name="Magnuson J."/>
            <person name="Mondo S."/>
            <person name="Nolan M."/>
            <person name="Ohm R."/>
            <person name="Pangilinan J."/>
            <person name="Park H.-J."/>
            <person name="Ramirez L."/>
            <person name="Alfaro M."/>
            <person name="Sun H."/>
            <person name="Tritt A."/>
            <person name="Yoshinaga Y."/>
            <person name="Zwiers L.-H."/>
            <person name="Turgeon B."/>
            <person name="Goodwin S."/>
            <person name="Spatafora J."/>
            <person name="Crous P."/>
            <person name="Grigoriev I."/>
        </authorList>
    </citation>
    <scope>NUCLEOTIDE SEQUENCE</scope>
    <source>
        <strain evidence="2">CBS 207.26</strain>
    </source>
</reference>
<gene>
    <name evidence="2" type="ORF">K469DRAFT_260318</name>
</gene>
<name>A0A6A6DT55_9PEZI</name>
<keyword evidence="3" id="KW-1185">Reference proteome</keyword>
<dbReference type="Proteomes" id="UP000800200">
    <property type="component" value="Unassembled WGS sequence"/>
</dbReference>
<feature type="transmembrane region" description="Helical" evidence="1">
    <location>
        <begin position="16"/>
        <end position="37"/>
    </location>
</feature>
<proteinExistence type="predicted"/>
<keyword evidence="1" id="KW-1133">Transmembrane helix</keyword>
<evidence type="ECO:0000313" key="2">
    <source>
        <dbReference type="EMBL" id="KAF2181572.1"/>
    </source>
</evidence>
<dbReference type="EMBL" id="ML994652">
    <property type="protein sequence ID" value="KAF2181572.1"/>
    <property type="molecule type" value="Genomic_DNA"/>
</dbReference>
<keyword evidence="1" id="KW-0472">Membrane</keyword>
<organism evidence="2 3">
    <name type="scientific">Zopfia rhizophila CBS 207.26</name>
    <dbReference type="NCBI Taxonomy" id="1314779"/>
    <lineage>
        <taxon>Eukaryota</taxon>
        <taxon>Fungi</taxon>
        <taxon>Dikarya</taxon>
        <taxon>Ascomycota</taxon>
        <taxon>Pezizomycotina</taxon>
        <taxon>Dothideomycetes</taxon>
        <taxon>Dothideomycetes incertae sedis</taxon>
        <taxon>Zopfiaceae</taxon>
        <taxon>Zopfia</taxon>
    </lineage>
</organism>
<accession>A0A6A6DT55</accession>
<sequence>MYNIYIYFHSVRQSSFPYLALILVSVILLAISLVTVATRTVVRHKMSPGAGLSGSAIAGDTSISIYHCRSSCFASSQTLFYVLCRFFYIRCCYIIFVCTW</sequence>